<reference evidence="1" key="2">
    <citation type="submission" date="2020-05" db="UniProtKB">
        <authorList>
            <consortium name="EnsemblMetazoa"/>
        </authorList>
    </citation>
    <scope>IDENTIFICATION</scope>
    <source>
        <strain evidence="1">IAEA</strain>
    </source>
</reference>
<accession>A0A1A9WW76</accession>
<protein>
    <submittedName>
        <fullName evidence="1">Uncharacterized protein</fullName>
    </submittedName>
</protein>
<evidence type="ECO:0000313" key="1">
    <source>
        <dbReference type="EnsemblMetazoa" id="GBRI034728-PA"/>
    </source>
</evidence>
<sequence>MKVKVMVKIEALVCISARSSALLLRSDQAVSTRKLNFDSQAVPQLPNKIFAAAKGRFGTISTSRLFITQISQMRYFGGLVMAGYVMTKTYMMLLQRVHLNDLSSAYEFMQKL</sequence>
<proteinExistence type="predicted"/>
<dbReference type="Proteomes" id="UP000091820">
    <property type="component" value="Unassembled WGS sequence"/>
</dbReference>
<dbReference type="AlphaFoldDB" id="A0A1A9WW76"/>
<name>A0A1A9WW76_9MUSC</name>
<organism evidence="1 2">
    <name type="scientific">Glossina brevipalpis</name>
    <dbReference type="NCBI Taxonomy" id="37001"/>
    <lineage>
        <taxon>Eukaryota</taxon>
        <taxon>Metazoa</taxon>
        <taxon>Ecdysozoa</taxon>
        <taxon>Arthropoda</taxon>
        <taxon>Hexapoda</taxon>
        <taxon>Insecta</taxon>
        <taxon>Pterygota</taxon>
        <taxon>Neoptera</taxon>
        <taxon>Endopterygota</taxon>
        <taxon>Diptera</taxon>
        <taxon>Brachycera</taxon>
        <taxon>Muscomorpha</taxon>
        <taxon>Hippoboscoidea</taxon>
        <taxon>Glossinidae</taxon>
        <taxon>Glossina</taxon>
    </lineage>
</organism>
<reference evidence="2" key="1">
    <citation type="submission" date="2014-03" db="EMBL/GenBank/DDBJ databases">
        <authorList>
            <person name="Aksoy S."/>
            <person name="Warren W."/>
            <person name="Wilson R.K."/>
        </authorList>
    </citation>
    <scope>NUCLEOTIDE SEQUENCE [LARGE SCALE GENOMIC DNA]</scope>
    <source>
        <strain evidence="2">IAEA</strain>
    </source>
</reference>
<dbReference type="VEuPathDB" id="VectorBase:GBRI034728"/>
<keyword evidence="2" id="KW-1185">Reference proteome</keyword>
<dbReference type="EnsemblMetazoa" id="GBRI034728-RA">
    <property type="protein sequence ID" value="GBRI034728-PA"/>
    <property type="gene ID" value="GBRI034728"/>
</dbReference>
<evidence type="ECO:0000313" key="2">
    <source>
        <dbReference type="Proteomes" id="UP000091820"/>
    </source>
</evidence>